<accession>A0AAJ1UEN6</accession>
<protein>
    <submittedName>
        <fullName evidence="2">Endonuclease/exonuclease/phosphatase family protein</fullName>
    </submittedName>
</protein>
<dbReference type="PANTHER" id="PTHR42834">
    <property type="entry name" value="ENDONUCLEASE/EXONUCLEASE/PHOSPHATASE FAMILY PROTEIN (AFU_ORTHOLOGUE AFUA_3G09210)"/>
    <property type="match status" value="1"/>
</dbReference>
<evidence type="ECO:0000259" key="1">
    <source>
        <dbReference type="Pfam" id="PF03372"/>
    </source>
</evidence>
<dbReference type="Gene3D" id="3.60.10.10">
    <property type="entry name" value="Endonuclease/exonuclease/phosphatase"/>
    <property type="match status" value="1"/>
</dbReference>
<dbReference type="PANTHER" id="PTHR42834:SF1">
    <property type="entry name" value="ENDONUCLEASE_EXONUCLEASE_PHOSPHATASE FAMILY PROTEIN (AFU_ORTHOLOGUE AFUA_3G09210)"/>
    <property type="match status" value="1"/>
</dbReference>
<keyword evidence="3" id="KW-1185">Reference proteome</keyword>
<keyword evidence="2" id="KW-0378">Hydrolase</keyword>
<sequence>MTRFTIASFNVKNLIGADKEFYEFLSYTPEEYAWKQDWLADQILTMDADIVGFQEIFEEEALRDVLKEADRRGRVLNEAALPDASKSYRKKAIFRKLGFTPYDKAALAFAPNVNDGEPGQRRPGLAILSRMGFADPPVALQELDEPLSIPFRELTGEDSGYYRISRLSRPILKARVPVGGEVITVFNCHLKSKLGEHLTPKGAEFAPEENLLSYDPAGRALGALRAGIRRMAEAWVLRREILAELNLGRPVMVLGDFNDGEHAVSSEIITGELPFKNYSWMLRHDADHPNDRYSKEENEKITENVERVRLHSAEKLFVRKSLRDMVYTAAFGGVYESIDQIYLSRHFHPDYAKRIGEMEYFSVFNDHLTDGSHPEAPYNKLASDHGQIIAHMRLGPPDGKG</sequence>
<feature type="domain" description="Endonuclease/exonuclease/phosphatase" evidence="1">
    <location>
        <begin position="9"/>
        <end position="261"/>
    </location>
</feature>
<reference evidence="2" key="1">
    <citation type="submission" date="2022-07" db="EMBL/GenBank/DDBJ databases">
        <authorList>
            <person name="Otstavnykh N."/>
            <person name="Isaeva M."/>
            <person name="Bystritskaya E."/>
        </authorList>
    </citation>
    <scope>NUCLEOTIDE SEQUENCE</scope>
    <source>
        <strain evidence="2">10Alg 79</strain>
    </source>
</reference>
<dbReference type="InterPro" id="IPR036691">
    <property type="entry name" value="Endo/exonu/phosph_ase_sf"/>
</dbReference>
<keyword evidence="2" id="KW-0540">Nuclease</keyword>
<keyword evidence="2" id="KW-0255">Endonuclease</keyword>
<dbReference type="SUPFAM" id="SSF56219">
    <property type="entry name" value="DNase I-like"/>
    <property type="match status" value="1"/>
</dbReference>
<dbReference type="Pfam" id="PF03372">
    <property type="entry name" value="Exo_endo_phos"/>
    <property type="match status" value="1"/>
</dbReference>
<dbReference type="InterPro" id="IPR005135">
    <property type="entry name" value="Endo/exonuclease/phosphatase"/>
</dbReference>
<name>A0AAJ1UEN6_9RHOB</name>
<organism evidence="2 3">
    <name type="scientific">Rhodalgimonas zhirmunskyi</name>
    <dbReference type="NCBI Taxonomy" id="2964767"/>
    <lineage>
        <taxon>Bacteria</taxon>
        <taxon>Pseudomonadati</taxon>
        <taxon>Pseudomonadota</taxon>
        <taxon>Alphaproteobacteria</taxon>
        <taxon>Rhodobacterales</taxon>
        <taxon>Roseobacteraceae</taxon>
        <taxon>Rhodalgimonas</taxon>
    </lineage>
</organism>
<dbReference type="GO" id="GO:0004519">
    <property type="term" value="F:endonuclease activity"/>
    <property type="evidence" value="ECO:0007669"/>
    <property type="project" value="UniProtKB-KW"/>
</dbReference>
<evidence type="ECO:0000313" key="3">
    <source>
        <dbReference type="Proteomes" id="UP001227162"/>
    </source>
</evidence>
<dbReference type="AlphaFoldDB" id="A0AAJ1UEN6"/>
<reference evidence="2" key="2">
    <citation type="submission" date="2023-04" db="EMBL/GenBank/DDBJ databases">
        <title>'Rhodoalgimonas zhirmunskyi' gen. nov., isolated from a red alga.</title>
        <authorList>
            <person name="Nedashkovskaya O.I."/>
            <person name="Otstavnykh N.Y."/>
            <person name="Bystritskaya E.P."/>
            <person name="Balabanova L.A."/>
            <person name="Isaeva M.P."/>
        </authorList>
    </citation>
    <scope>NUCLEOTIDE SEQUENCE</scope>
    <source>
        <strain evidence="2">10Alg 79</strain>
    </source>
</reference>
<dbReference type="RefSeq" id="WP_317626218.1">
    <property type="nucleotide sequence ID" value="NZ_JANFFA010000003.1"/>
</dbReference>
<comment type="caution">
    <text evidence="2">The sequence shown here is derived from an EMBL/GenBank/DDBJ whole genome shotgun (WGS) entry which is preliminary data.</text>
</comment>
<evidence type="ECO:0000313" key="2">
    <source>
        <dbReference type="EMBL" id="MDQ2094592.1"/>
    </source>
</evidence>
<dbReference type="EMBL" id="JANFFA010000003">
    <property type="protein sequence ID" value="MDQ2094592.1"/>
    <property type="molecule type" value="Genomic_DNA"/>
</dbReference>
<gene>
    <name evidence="2" type="ORF">NOI20_10770</name>
</gene>
<proteinExistence type="predicted"/>
<dbReference type="Proteomes" id="UP001227162">
    <property type="component" value="Unassembled WGS sequence"/>
</dbReference>